<accession>A0ABD5XVY9</accession>
<gene>
    <name evidence="3" type="ORF">ACFQMA_05650</name>
</gene>
<evidence type="ECO:0000313" key="3">
    <source>
        <dbReference type="EMBL" id="MFC7139323.1"/>
    </source>
</evidence>
<reference evidence="3 4" key="1">
    <citation type="journal article" date="2019" name="Int. J. Syst. Evol. Microbiol.">
        <title>The Global Catalogue of Microorganisms (GCM) 10K type strain sequencing project: providing services to taxonomists for standard genome sequencing and annotation.</title>
        <authorList>
            <consortium name="The Broad Institute Genomics Platform"/>
            <consortium name="The Broad Institute Genome Sequencing Center for Infectious Disease"/>
            <person name="Wu L."/>
            <person name="Ma J."/>
        </authorList>
    </citation>
    <scope>NUCLEOTIDE SEQUENCE [LARGE SCALE GENOMIC DNA]</scope>
    <source>
        <strain evidence="3 4">XZYJT29</strain>
    </source>
</reference>
<evidence type="ECO:0008006" key="5">
    <source>
        <dbReference type="Google" id="ProtNLM"/>
    </source>
</evidence>
<dbReference type="GeneID" id="78819575"/>
<keyword evidence="2" id="KW-0472">Membrane</keyword>
<feature type="transmembrane region" description="Helical" evidence="2">
    <location>
        <begin position="72"/>
        <end position="91"/>
    </location>
</feature>
<dbReference type="Pfam" id="PF25932">
    <property type="entry name" value="DUF7977"/>
    <property type="match status" value="1"/>
</dbReference>
<sequence>MRDSTEADGATNPDTAGYDVPNPEEQEFGLRGWGLVLTLVLTLIVIPVSIVALPGADHVLESLPLGWRDAYLVLPFVPALFLGVIGAWTAVANRRP</sequence>
<feature type="transmembrane region" description="Helical" evidence="2">
    <location>
        <begin position="32"/>
        <end position="52"/>
    </location>
</feature>
<evidence type="ECO:0000313" key="4">
    <source>
        <dbReference type="Proteomes" id="UP001596432"/>
    </source>
</evidence>
<organism evidence="3 4">
    <name type="scientific">Halosimplex aquaticum</name>
    <dbReference type="NCBI Taxonomy" id="3026162"/>
    <lineage>
        <taxon>Archaea</taxon>
        <taxon>Methanobacteriati</taxon>
        <taxon>Methanobacteriota</taxon>
        <taxon>Stenosarchaea group</taxon>
        <taxon>Halobacteria</taxon>
        <taxon>Halobacteriales</taxon>
        <taxon>Haloarculaceae</taxon>
        <taxon>Halosimplex</taxon>
    </lineage>
</organism>
<proteinExistence type="predicted"/>
<evidence type="ECO:0000256" key="2">
    <source>
        <dbReference type="SAM" id="Phobius"/>
    </source>
</evidence>
<keyword evidence="4" id="KW-1185">Reference proteome</keyword>
<name>A0ABD5XVY9_9EURY</name>
<keyword evidence="2" id="KW-0812">Transmembrane</keyword>
<dbReference type="AlphaFoldDB" id="A0ABD5XVY9"/>
<keyword evidence="2" id="KW-1133">Transmembrane helix</keyword>
<feature type="region of interest" description="Disordered" evidence="1">
    <location>
        <begin position="1"/>
        <end position="23"/>
    </location>
</feature>
<comment type="caution">
    <text evidence="3">The sequence shown here is derived from an EMBL/GenBank/DDBJ whole genome shotgun (WGS) entry which is preliminary data.</text>
</comment>
<dbReference type="RefSeq" id="WP_274324917.1">
    <property type="nucleotide sequence ID" value="NZ_CP118158.1"/>
</dbReference>
<dbReference type="Proteomes" id="UP001596432">
    <property type="component" value="Unassembled WGS sequence"/>
</dbReference>
<evidence type="ECO:0000256" key="1">
    <source>
        <dbReference type="SAM" id="MobiDB-lite"/>
    </source>
</evidence>
<protein>
    <recommendedName>
        <fullName evidence="5">Solute:sodium symporter small subunit</fullName>
    </recommendedName>
</protein>
<dbReference type="InterPro" id="IPR058283">
    <property type="entry name" value="DUF7977"/>
</dbReference>
<dbReference type="EMBL" id="JBHTAS010000001">
    <property type="protein sequence ID" value="MFC7139323.1"/>
    <property type="molecule type" value="Genomic_DNA"/>
</dbReference>